<keyword evidence="6 8" id="KW-0472">Membrane</keyword>
<dbReference type="GO" id="GO:0016020">
    <property type="term" value="C:membrane"/>
    <property type="evidence" value="ECO:0007669"/>
    <property type="project" value="UniProtKB-SubCell"/>
</dbReference>
<dbReference type="GO" id="GO:0016757">
    <property type="term" value="F:glycosyltransferase activity"/>
    <property type="evidence" value="ECO:0007669"/>
    <property type="project" value="UniProtKB-KW"/>
</dbReference>
<evidence type="ECO:0000256" key="1">
    <source>
        <dbReference type="ARBA" id="ARBA00004141"/>
    </source>
</evidence>
<evidence type="ECO:0008006" key="11">
    <source>
        <dbReference type="Google" id="ProtNLM"/>
    </source>
</evidence>
<feature type="transmembrane region" description="Helical" evidence="8">
    <location>
        <begin position="683"/>
        <end position="707"/>
    </location>
</feature>
<feature type="transmembrane region" description="Helical" evidence="8">
    <location>
        <begin position="647"/>
        <end position="671"/>
    </location>
</feature>
<dbReference type="OrthoDB" id="72851at2759"/>
<dbReference type="EMBL" id="JH921432">
    <property type="protein sequence ID" value="EKD18907.1"/>
    <property type="molecule type" value="Genomic_DNA"/>
</dbReference>
<dbReference type="Pfam" id="PF13641">
    <property type="entry name" value="Glyco_tranf_2_3"/>
    <property type="match status" value="1"/>
</dbReference>
<dbReference type="CDD" id="cd06421">
    <property type="entry name" value="CESA_CelA_like"/>
    <property type="match status" value="1"/>
</dbReference>
<protein>
    <recommendedName>
        <fullName evidence="11">Glycosyltransferase family 2</fullName>
    </recommendedName>
</protein>
<evidence type="ECO:0000313" key="10">
    <source>
        <dbReference type="Proteomes" id="UP000006753"/>
    </source>
</evidence>
<evidence type="ECO:0000256" key="8">
    <source>
        <dbReference type="SAM" id="Phobius"/>
    </source>
</evidence>
<feature type="transmembrane region" description="Helical" evidence="8">
    <location>
        <begin position="514"/>
        <end position="540"/>
    </location>
</feature>
<dbReference type="InParanoid" id="K1X1L3"/>
<dbReference type="AlphaFoldDB" id="K1X1L3"/>
<keyword evidence="4 8" id="KW-0812">Transmembrane</keyword>
<feature type="compositionally biased region" description="Polar residues" evidence="7">
    <location>
        <begin position="56"/>
        <end position="67"/>
    </location>
</feature>
<evidence type="ECO:0000313" key="9">
    <source>
        <dbReference type="EMBL" id="EKD18907.1"/>
    </source>
</evidence>
<dbReference type="InterPro" id="IPR029044">
    <property type="entry name" value="Nucleotide-diphossugar_trans"/>
</dbReference>
<dbReference type="OMA" id="RWLIRAC"/>
<dbReference type="KEGG" id="mbe:MBM_03149"/>
<evidence type="ECO:0000256" key="5">
    <source>
        <dbReference type="ARBA" id="ARBA00022989"/>
    </source>
</evidence>
<evidence type="ECO:0000256" key="4">
    <source>
        <dbReference type="ARBA" id="ARBA00022692"/>
    </source>
</evidence>
<feature type="transmembrane region" description="Helical" evidence="8">
    <location>
        <begin position="178"/>
        <end position="201"/>
    </location>
</feature>
<reference evidence="9 10" key="1">
    <citation type="journal article" date="2012" name="BMC Genomics">
        <title>Sequencing the genome of Marssonina brunnea reveals fungus-poplar co-evolution.</title>
        <authorList>
            <person name="Zhu S."/>
            <person name="Cao Y.-Z."/>
            <person name="Jiang C."/>
            <person name="Tan B.-Y."/>
            <person name="Wang Z."/>
            <person name="Feng S."/>
            <person name="Zhang L."/>
            <person name="Su X.-H."/>
            <person name="Brejova B."/>
            <person name="Vinar T."/>
            <person name="Xu M."/>
            <person name="Wang M.-X."/>
            <person name="Zhang S.-G."/>
            <person name="Huang M.-R."/>
            <person name="Wu R."/>
            <person name="Zhou Y."/>
        </authorList>
    </citation>
    <scope>NUCLEOTIDE SEQUENCE [LARGE SCALE GENOMIC DNA]</scope>
    <source>
        <strain evidence="9 10">MB_m1</strain>
    </source>
</reference>
<keyword evidence="10" id="KW-1185">Reference proteome</keyword>
<proteinExistence type="predicted"/>
<sequence length="874" mass="96895">MASRNIVGLEMADIKSNDGNDHYTSGLDIPVATRSRRSTLANSNPNNNSSSSNSNTWSHHSGDSSTWVGGGSAVSEEWPNSALPERHSFLESVPGSGPATPIDIDSRPTSPCFYQGNGSSQSHHSLAPLMKPHHTSKSTSGLSSEYTFTEDSIAHLHKRDDVEIFKGWRRKVSRFMPFLMFGNTFLYFAYLGLRIACVIMAQNSQNTIYAGAWAFLAVEILVAIPSQMHNFLLMCGLKKRQRPKLRLRGEDGPTVDVFVTCCGEDDEIVLDTVRAACDQDYPRDRFRVIVLDDGKSAGLEAYINQLAGVYENVFYIARPKFPGVPHHFKAGNLNYGLEQVDLMGPGEFMAALDADMIPERDWLRALLPHLLIDPKMALACPPQLFYNTPVSDPLAQSLNFFVHVIEPIKDALGVAWCTGSGYIFRREALTEIGNFPTGSLAEDVATSTMVIGKGWKTSYIHEPLQFGTVPEDFAGHLKQRTRWAVGTVQTATKLNFCLYGDSVRSMTVAQRLLGALYAMLGIFTVLLTLSMFVVPIVLAWGKPLVAFSTVTQLRWLIWGASASVACNRLCEVAMSSPSGYHTSQRDSRSQFWMSPYLALSIMRAFILPRWLGGNVVAFKPTGSLGSALNERDAQNRKSMPRRLFTILFNYMAIFHFVFVYFTLAAVAVTSYKVFFAPDTSLRGIFIGLTIHVFWPPMTFLFLVSSLWTPIAYAIDPPVMPEREALLQRDQKTGIAHPTEASKRIAFSGQEVWFEFLYTVSTNRKARSHHAGPTNLGAHQAGRFGHLYQACSRIPGDRTARIPSSVTRRNFQARLSSIWTIGSCLSCAKSEPMPPAANYCEHYSHCSYIHDTAIASAVGYVQVTDLSRVKTSPDV</sequence>
<feature type="region of interest" description="Disordered" evidence="7">
    <location>
        <begin position="38"/>
        <end position="80"/>
    </location>
</feature>
<accession>K1X1L3</accession>
<feature type="compositionally biased region" description="Low complexity" evidence="7">
    <location>
        <begin position="42"/>
        <end position="55"/>
    </location>
</feature>
<organism evidence="9 10">
    <name type="scientific">Marssonina brunnea f. sp. multigermtubi (strain MB_m1)</name>
    <name type="common">Marssonina leaf spot fungus</name>
    <dbReference type="NCBI Taxonomy" id="1072389"/>
    <lineage>
        <taxon>Eukaryota</taxon>
        <taxon>Fungi</taxon>
        <taxon>Dikarya</taxon>
        <taxon>Ascomycota</taxon>
        <taxon>Pezizomycotina</taxon>
        <taxon>Leotiomycetes</taxon>
        <taxon>Helotiales</taxon>
        <taxon>Drepanopezizaceae</taxon>
        <taxon>Drepanopeziza</taxon>
    </lineage>
</organism>
<feature type="transmembrane region" description="Helical" evidence="8">
    <location>
        <begin position="591"/>
        <end position="611"/>
    </location>
</feature>
<dbReference type="SUPFAM" id="SSF53448">
    <property type="entry name" value="Nucleotide-diphospho-sugar transferases"/>
    <property type="match status" value="1"/>
</dbReference>
<evidence type="ECO:0000256" key="2">
    <source>
        <dbReference type="ARBA" id="ARBA00022676"/>
    </source>
</evidence>
<dbReference type="eggNOG" id="ENOG502QVIM">
    <property type="taxonomic scope" value="Eukaryota"/>
</dbReference>
<evidence type="ECO:0000256" key="7">
    <source>
        <dbReference type="SAM" id="MobiDB-lite"/>
    </source>
</evidence>
<dbReference type="GeneID" id="18759084"/>
<evidence type="ECO:0000256" key="3">
    <source>
        <dbReference type="ARBA" id="ARBA00022679"/>
    </source>
</evidence>
<dbReference type="Proteomes" id="UP000006753">
    <property type="component" value="Unassembled WGS sequence"/>
</dbReference>
<comment type="subcellular location">
    <subcellularLocation>
        <location evidence="1">Membrane</location>
        <topology evidence="1">Multi-pass membrane protein</topology>
    </subcellularLocation>
</comment>
<dbReference type="PANTHER" id="PTHR43867:SF2">
    <property type="entry name" value="CELLULOSE SYNTHASE CATALYTIC SUBUNIT A [UDP-FORMING]"/>
    <property type="match status" value="1"/>
</dbReference>
<gene>
    <name evidence="9" type="ORF">MBM_03149</name>
</gene>
<feature type="transmembrane region" description="Helical" evidence="8">
    <location>
        <begin position="213"/>
        <end position="237"/>
    </location>
</feature>
<dbReference type="InterPro" id="IPR050321">
    <property type="entry name" value="Glycosyltr_2/OpgH_subfam"/>
</dbReference>
<keyword evidence="2" id="KW-0328">Glycosyltransferase</keyword>
<dbReference type="PANTHER" id="PTHR43867">
    <property type="entry name" value="CELLULOSE SYNTHASE CATALYTIC SUBUNIT A [UDP-FORMING]"/>
    <property type="match status" value="1"/>
</dbReference>
<dbReference type="HOGENOM" id="CLU_016061_0_1_1"/>
<evidence type="ECO:0000256" key="6">
    <source>
        <dbReference type="ARBA" id="ARBA00023136"/>
    </source>
</evidence>
<name>K1X1L3_MARBU</name>
<dbReference type="Gene3D" id="3.90.550.10">
    <property type="entry name" value="Spore Coat Polysaccharide Biosynthesis Protein SpsA, Chain A"/>
    <property type="match status" value="1"/>
</dbReference>
<keyword evidence="5 8" id="KW-1133">Transmembrane helix</keyword>
<keyword evidence="3" id="KW-0808">Transferase</keyword>